<evidence type="ECO:0000259" key="9">
    <source>
        <dbReference type="Pfam" id="PF08511"/>
    </source>
</evidence>
<dbReference type="GO" id="GO:0006744">
    <property type="term" value="P:ubiquinone biosynthetic process"/>
    <property type="evidence" value="ECO:0007669"/>
    <property type="project" value="UniProtKB-UniRule"/>
</dbReference>
<organism evidence="11 12">
    <name type="scientific">Dreissena polymorpha</name>
    <name type="common">Zebra mussel</name>
    <name type="synonym">Mytilus polymorpha</name>
    <dbReference type="NCBI Taxonomy" id="45954"/>
    <lineage>
        <taxon>Eukaryota</taxon>
        <taxon>Metazoa</taxon>
        <taxon>Spiralia</taxon>
        <taxon>Lophotrochozoa</taxon>
        <taxon>Mollusca</taxon>
        <taxon>Bivalvia</taxon>
        <taxon>Autobranchia</taxon>
        <taxon>Heteroconchia</taxon>
        <taxon>Euheterodonta</taxon>
        <taxon>Imparidentia</taxon>
        <taxon>Neoheterodontei</taxon>
        <taxon>Myida</taxon>
        <taxon>Dreissenoidea</taxon>
        <taxon>Dreissenidae</taxon>
        <taxon>Dreissena</taxon>
    </lineage>
</organism>
<dbReference type="Pfam" id="PF21392">
    <property type="entry name" value="COQ9_N"/>
    <property type="match status" value="1"/>
</dbReference>
<comment type="caution">
    <text evidence="11">The sequence shown here is derived from an EMBL/GenBank/DDBJ whole genome shotgun (WGS) entry which is preliminary data.</text>
</comment>
<keyword evidence="7 8" id="KW-0496">Mitochondrion</keyword>
<feature type="domain" description="Ubiquinone biosynthesis protein COQ9 HTH" evidence="10">
    <location>
        <begin position="61"/>
        <end position="86"/>
    </location>
</feature>
<protein>
    <recommendedName>
        <fullName evidence="8">Ubiquinone biosynthesis protein</fullName>
    </recommendedName>
</protein>
<accession>A0A9D4IB67</accession>
<dbReference type="InterPro" id="IPR013718">
    <property type="entry name" value="COQ9_C"/>
</dbReference>
<keyword evidence="12" id="KW-1185">Reference proteome</keyword>
<gene>
    <name evidence="11" type="ORF">DPMN_170032</name>
</gene>
<dbReference type="OrthoDB" id="619536at2759"/>
<sequence length="283" mass="31938">MATSMKLLKSSRNLFKYFVESHMRTCCNVRHMCQKAESQAEGSEAGDHVSDGEEMEYETRLRILRSSMAFVHQHGWTVDTLAAGAEVEGLPGVAHGLFPRGGVELIYHFYTDCNKQLAMQLAERVAREKESEQTNTPGKSKITPFIRDAVEARLRMIIPYIDRWPQAMGILALPPNAPQALKNLGDLTDEIWYYTGDTSTDFNWYTKRATLGVVYKTTEVFMMQDKSDDYQNTWDFLDRRMGDITRVGKLVRNGQEMTSVLGEACKGFTIIGRNILGANSGAK</sequence>
<dbReference type="EMBL" id="JAIWYP010000009">
    <property type="protein sequence ID" value="KAH3768816.1"/>
    <property type="molecule type" value="Genomic_DNA"/>
</dbReference>
<keyword evidence="6 8" id="KW-0446">Lipid-binding</keyword>
<evidence type="ECO:0000256" key="1">
    <source>
        <dbReference type="ARBA" id="ARBA00004173"/>
    </source>
</evidence>
<dbReference type="InterPro" id="IPR048674">
    <property type="entry name" value="COQ9_HTH"/>
</dbReference>
<comment type="similarity">
    <text evidence="3 8">Belongs to the COQ9 family.</text>
</comment>
<dbReference type="NCBIfam" id="TIGR02396">
    <property type="entry name" value="diverge_rpsU"/>
    <property type="match status" value="1"/>
</dbReference>
<comment type="subcellular location">
    <subcellularLocation>
        <location evidence="1 8">Mitochondrion</location>
    </subcellularLocation>
</comment>
<evidence type="ECO:0000256" key="2">
    <source>
        <dbReference type="ARBA" id="ARBA00004749"/>
    </source>
</evidence>
<keyword evidence="4 8" id="KW-0831">Ubiquinone biosynthesis</keyword>
<dbReference type="AlphaFoldDB" id="A0A9D4IB67"/>
<evidence type="ECO:0000256" key="5">
    <source>
        <dbReference type="ARBA" id="ARBA00022946"/>
    </source>
</evidence>
<evidence type="ECO:0000313" key="12">
    <source>
        <dbReference type="Proteomes" id="UP000828390"/>
    </source>
</evidence>
<dbReference type="PANTHER" id="PTHR21427:SF19">
    <property type="entry name" value="UBIQUINONE BIOSYNTHESIS PROTEIN COQ9, MITOCHONDRIAL"/>
    <property type="match status" value="1"/>
</dbReference>
<evidence type="ECO:0000256" key="3">
    <source>
        <dbReference type="ARBA" id="ARBA00010766"/>
    </source>
</evidence>
<dbReference type="InterPro" id="IPR012762">
    <property type="entry name" value="Ubiq_biosynth_COQ9"/>
</dbReference>
<evidence type="ECO:0000259" key="10">
    <source>
        <dbReference type="Pfam" id="PF21392"/>
    </source>
</evidence>
<dbReference type="PANTHER" id="PTHR21427">
    <property type="entry name" value="UBIQUINONE BIOSYNTHESIS PROTEIN COQ9, MITOCHONDRIAL"/>
    <property type="match status" value="1"/>
</dbReference>
<evidence type="ECO:0000256" key="4">
    <source>
        <dbReference type="ARBA" id="ARBA00022688"/>
    </source>
</evidence>
<evidence type="ECO:0000256" key="7">
    <source>
        <dbReference type="ARBA" id="ARBA00023128"/>
    </source>
</evidence>
<evidence type="ECO:0000256" key="8">
    <source>
        <dbReference type="RuleBase" id="RU366063"/>
    </source>
</evidence>
<feature type="domain" description="COQ9 C-terminal" evidence="9">
    <location>
        <begin position="177"/>
        <end position="247"/>
    </location>
</feature>
<dbReference type="GO" id="GO:0008289">
    <property type="term" value="F:lipid binding"/>
    <property type="evidence" value="ECO:0007669"/>
    <property type="project" value="UniProtKB-UniRule"/>
</dbReference>
<dbReference type="FunFam" id="1.10.357.10:FF:000004">
    <property type="entry name" value="Ubiquinone biosynthesis protein COQ9, mitochondrial"/>
    <property type="match status" value="1"/>
</dbReference>
<reference evidence="11" key="1">
    <citation type="journal article" date="2019" name="bioRxiv">
        <title>The Genome of the Zebra Mussel, Dreissena polymorpha: A Resource for Invasive Species Research.</title>
        <authorList>
            <person name="McCartney M.A."/>
            <person name="Auch B."/>
            <person name="Kono T."/>
            <person name="Mallez S."/>
            <person name="Zhang Y."/>
            <person name="Obille A."/>
            <person name="Becker A."/>
            <person name="Abrahante J.E."/>
            <person name="Garbe J."/>
            <person name="Badalamenti J.P."/>
            <person name="Herman A."/>
            <person name="Mangelson H."/>
            <person name="Liachko I."/>
            <person name="Sullivan S."/>
            <person name="Sone E.D."/>
            <person name="Koren S."/>
            <person name="Silverstein K.A.T."/>
            <person name="Beckman K.B."/>
            <person name="Gohl D.M."/>
        </authorList>
    </citation>
    <scope>NUCLEOTIDE SEQUENCE</scope>
    <source>
        <strain evidence="11">Duluth1</strain>
        <tissue evidence="11">Whole animal</tissue>
    </source>
</reference>
<comment type="pathway">
    <text evidence="2 8">Cofactor biosynthesis; ubiquinone biosynthesis.</text>
</comment>
<reference evidence="11" key="2">
    <citation type="submission" date="2020-11" db="EMBL/GenBank/DDBJ databases">
        <authorList>
            <person name="McCartney M.A."/>
            <person name="Auch B."/>
            <person name="Kono T."/>
            <person name="Mallez S."/>
            <person name="Becker A."/>
            <person name="Gohl D.M."/>
            <person name="Silverstein K.A.T."/>
            <person name="Koren S."/>
            <person name="Bechman K.B."/>
            <person name="Herman A."/>
            <person name="Abrahante J.E."/>
            <person name="Garbe J."/>
        </authorList>
    </citation>
    <scope>NUCLEOTIDE SEQUENCE</scope>
    <source>
        <strain evidence="11">Duluth1</strain>
        <tissue evidence="11">Whole animal</tissue>
    </source>
</reference>
<name>A0A9D4IB67_DREPO</name>
<evidence type="ECO:0000313" key="11">
    <source>
        <dbReference type="EMBL" id="KAH3768816.1"/>
    </source>
</evidence>
<keyword evidence="5" id="KW-0809">Transit peptide</keyword>
<dbReference type="Gene3D" id="1.10.357.10">
    <property type="entry name" value="Tetracycline Repressor, domain 2"/>
    <property type="match status" value="1"/>
</dbReference>
<evidence type="ECO:0000256" key="6">
    <source>
        <dbReference type="ARBA" id="ARBA00023121"/>
    </source>
</evidence>
<dbReference type="GO" id="GO:0005743">
    <property type="term" value="C:mitochondrial inner membrane"/>
    <property type="evidence" value="ECO:0007669"/>
    <property type="project" value="TreeGrafter"/>
</dbReference>
<dbReference type="Pfam" id="PF08511">
    <property type="entry name" value="COQ9"/>
    <property type="match status" value="1"/>
</dbReference>
<comment type="function">
    <text evidence="8">Membrane-associated protein that warps the membrane surface to access and bind aromatic isoprenes with high specificity, including ubiquinone (CoQ) isoprene intermediates and presents them directly to Coq7, therefore facilitating the Coq7-mediated hydroxylase step. Participates in the biosynthesis of coenzyme Q, also named ubiquinone, an essential lipid-soluble electron transporter for aerobic cellular respiration.</text>
</comment>
<dbReference type="Proteomes" id="UP000828390">
    <property type="component" value="Unassembled WGS sequence"/>
</dbReference>
<proteinExistence type="inferred from homology"/>